<keyword evidence="1" id="KW-1133">Transmembrane helix</keyword>
<protein>
    <recommendedName>
        <fullName evidence="4">PH domain-containing protein</fullName>
    </recommendedName>
</protein>
<keyword evidence="3" id="KW-1185">Reference proteome</keyword>
<organism evidence="2 3">
    <name type="scientific">Flavobacterium anhuiense</name>
    <dbReference type="NCBI Taxonomy" id="459526"/>
    <lineage>
        <taxon>Bacteria</taxon>
        <taxon>Pseudomonadati</taxon>
        <taxon>Bacteroidota</taxon>
        <taxon>Flavobacteriia</taxon>
        <taxon>Flavobacteriales</taxon>
        <taxon>Flavobacteriaceae</taxon>
        <taxon>Flavobacterium</taxon>
    </lineage>
</organism>
<comment type="caution">
    <text evidence="2">The sequence shown here is derived from an EMBL/GenBank/DDBJ whole genome shotgun (WGS) entry which is preliminary data.</text>
</comment>
<reference evidence="2 3" key="1">
    <citation type="submission" date="2016-10" db="EMBL/GenBank/DDBJ databases">
        <authorList>
            <person name="Varghese N."/>
            <person name="Submissions S."/>
        </authorList>
    </citation>
    <scope>NUCLEOTIDE SEQUENCE [LARGE SCALE GENOMIC DNA]</scope>
    <source>
        <strain evidence="2 3">CGMCC 1.6859</strain>
    </source>
</reference>
<accession>A0ABY0L9E9</accession>
<feature type="transmembrane region" description="Helical" evidence="1">
    <location>
        <begin position="12"/>
        <end position="30"/>
    </location>
</feature>
<evidence type="ECO:0000256" key="1">
    <source>
        <dbReference type="SAM" id="Phobius"/>
    </source>
</evidence>
<feature type="transmembrane region" description="Helical" evidence="1">
    <location>
        <begin position="36"/>
        <end position="56"/>
    </location>
</feature>
<keyword evidence="1" id="KW-0812">Transmembrane</keyword>
<sequence>MKYKLNHEISFWYNLVSKIIFIGSLGFLLYSAFVETLALLLCIVFSFSSFILMQMFKKYKTIEFDEKSIYFDDTKVDLKDVEEIGLGKITFKINLEKDPINFFYSPLSNNFNLLKTFHKEQV</sequence>
<gene>
    <name evidence="2" type="ORF">SAMN02927916_0737</name>
</gene>
<dbReference type="EMBL" id="FMVC01000001">
    <property type="protein sequence ID" value="SCX90746.1"/>
    <property type="molecule type" value="Genomic_DNA"/>
</dbReference>
<name>A0ABY0L9E9_9FLAO</name>
<dbReference type="RefSeq" id="WP_091128856.1">
    <property type="nucleotide sequence ID" value="NZ_FMVC01000001.1"/>
</dbReference>
<dbReference type="Proteomes" id="UP000199307">
    <property type="component" value="Unassembled WGS sequence"/>
</dbReference>
<evidence type="ECO:0000313" key="2">
    <source>
        <dbReference type="EMBL" id="SCX90746.1"/>
    </source>
</evidence>
<evidence type="ECO:0000313" key="3">
    <source>
        <dbReference type="Proteomes" id="UP000199307"/>
    </source>
</evidence>
<keyword evidence="1" id="KW-0472">Membrane</keyword>
<proteinExistence type="predicted"/>
<evidence type="ECO:0008006" key="4">
    <source>
        <dbReference type="Google" id="ProtNLM"/>
    </source>
</evidence>